<dbReference type="Pfam" id="PF01813">
    <property type="entry name" value="ATP-synt_D"/>
    <property type="match status" value="1"/>
</dbReference>
<reference evidence="4 5" key="1">
    <citation type="submission" date="2017-09" db="EMBL/GenBank/DDBJ databases">
        <title>Depth-based differentiation of microbial function through sediment-hosted aquifers and enrichment of novel symbionts in the deep terrestrial subsurface.</title>
        <authorList>
            <person name="Probst A.J."/>
            <person name="Ladd B."/>
            <person name="Jarett J.K."/>
            <person name="Geller-Mcgrath D.E."/>
            <person name="Sieber C.M."/>
            <person name="Emerson J.B."/>
            <person name="Anantharaman K."/>
            <person name="Thomas B.C."/>
            <person name="Malmstrom R."/>
            <person name="Stieglmeier M."/>
            <person name="Klingl A."/>
            <person name="Woyke T."/>
            <person name="Ryan C.M."/>
            <person name="Banfield J.F."/>
        </authorList>
    </citation>
    <scope>NUCLEOTIDE SEQUENCE [LARGE SCALE GENOMIC DNA]</scope>
    <source>
        <strain evidence="4">CG_4_9_14_3_um_filter_33_16</strain>
    </source>
</reference>
<evidence type="ECO:0000313" key="4">
    <source>
        <dbReference type="EMBL" id="PJB57978.1"/>
    </source>
</evidence>
<proteinExistence type="inferred from homology"/>
<evidence type="ECO:0000256" key="1">
    <source>
        <dbReference type="ARBA" id="ARBA00005850"/>
    </source>
</evidence>
<dbReference type="GO" id="GO:0046961">
    <property type="term" value="F:proton-transporting ATPase activity, rotational mechanism"/>
    <property type="evidence" value="ECO:0007669"/>
    <property type="project" value="InterPro"/>
</dbReference>
<name>A0A2M8CG09_9BACT</name>
<evidence type="ECO:0000256" key="2">
    <source>
        <dbReference type="ARBA" id="ARBA00022448"/>
    </source>
</evidence>
<dbReference type="AlphaFoldDB" id="A0A2M8CG09"/>
<sequence>MLLHVNPNRMELIKLKKRLIVAKRGYKLLKDKRDALIQKYIQLVKEDKIIREEVEEKLMKGYSIFSNVTSL</sequence>
<feature type="non-terminal residue" evidence="4">
    <location>
        <position position="71"/>
    </location>
</feature>
<protein>
    <submittedName>
        <fullName evidence="4">V-type ATP synthase subunit D</fullName>
    </submittedName>
</protein>
<dbReference type="Proteomes" id="UP000228560">
    <property type="component" value="Unassembled WGS sequence"/>
</dbReference>
<evidence type="ECO:0000256" key="3">
    <source>
        <dbReference type="ARBA" id="ARBA00023065"/>
    </source>
</evidence>
<dbReference type="EMBL" id="PFTV01000018">
    <property type="protein sequence ID" value="PJB57978.1"/>
    <property type="molecule type" value="Genomic_DNA"/>
</dbReference>
<organism evidence="4 5">
    <name type="scientific">Candidatus Infernicultor aquiphilus</name>
    <dbReference type="NCBI Taxonomy" id="1805029"/>
    <lineage>
        <taxon>Bacteria</taxon>
        <taxon>Pseudomonadati</taxon>
        <taxon>Atribacterota</taxon>
        <taxon>Candidatus Phoenicimicrobiia</taxon>
        <taxon>Candidatus Pheonicimicrobiales</taxon>
        <taxon>Candidatus Phoenicimicrobiaceae</taxon>
        <taxon>Candidatus Infernicultor</taxon>
    </lineage>
</organism>
<dbReference type="InterPro" id="IPR002699">
    <property type="entry name" value="V_ATPase_D"/>
</dbReference>
<keyword evidence="2" id="KW-0813">Transport</keyword>
<keyword evidence="3" id="KW-0406">Ion transport</keyword>
<evidence type="ECO:0000313" key="5">
    <source>
        <dbReference type="Proteomes" id="UP000228560"/>
    </source>
</evidence>
<comment type="caution">
    <text evidence="4">The sequence shown here is derived from an EMBL/GenBank/DDBJ whole genome shotgun (WGS) entry which is preliminary data.</text>
</comment>
<gene>
    <name evidence="4" type="ORF">CO097_00715</name>
</gene>
<accession>A0A2M8CG09</accession>
<comment type="similarity">
    <text evidence="1">Belongs to the V-ATPase D subunit family.</text>
</comment>
<dbReference type="Gene3D" id="1.10.287.3240">
    <property type="match status" value="1"/>
</dbReference>